<dbReference type="Proteomes" id="UP000756921">
    <property type="component" value="Unassembled WGS sequence"/>
</dbReference>
<protein>
    <submittedName>
        <fullName evidence="2">Uncharacterized protein</fullName>
    </submittedName>
</protein>
<feature type="compositionally biased region" description="Polar residues" evidence="1">
    <location>
        <begin position="1"/>
        <end position="19"/>
    </location>
</feature>
<accession>A0A9P6GLM5</accession>
<evidence type="ECO:0000313" key="2">
    <source>
        <dbReference type="EMBL" id="KAF9737916.1"/>
    </source>
</evidence>
<feature type="region of interest" description="Disordered" evidence="1">
    <location>
        <begin position="1"/>
        <end position="25"/>
    </location>
</feature>
<organism evidence="2 3">
    <name type="scientific">Paraphaeosphaeria minitans</name>
    <dbReference type="NCBI Taxonomy" id="565426"/>
    <lineage>
        <taxon>Eukaryota</taxon>
        <taxon>Fungi</taxon>
        <taxon>Dikarya</taxon>
        <taxon>Ascomycota</taxon>
        <taxon>Pezizomycotina</taxon>
        <taxon>Dothideomycetes</taxon>
        <taxon>Pleosporomycetidae</taxon>
        <taxon>Pleosporales</taxon>
        <taxon>Massarineae</taxon>
        <taxon>Didymosphaeriaceae</taxon>
        <taxon>Paraphaeosphaeria</taxon>
    </lineage>
</organism>
<evidence type="ECO:0000313" key="3">
    <source>
        <dbReference type="Proteomes" id="UP000756921"/>
    </source>
</evidence>
<name>A0A9P6GLM5_9PLEO</name>
<comment type="caution">
    <text evidence="2">The sequence shown here is derived from an EMBL/GenBank/DDBJ whole genome shotgun (WGS) entry which is preliminary data.</text>
</comment>
<proteinExistence type="predicted"/>
<sequence>MNTIPSTFQPRGMRETSTPFQPPHQIDSYLEELPKHSIISSGRLSELMNRYRPGVKEVLYGPDGGVQRTQIVDEDVGISQLNLKRQSEEIDRVAQARGFRLWRRSPVRFEF</sequence>
<dbReference type="EMBL" id="WJXW01000003">
    <property type="protein sequence ID" value="KAF9737916.1"/>
    <property type="molecule type" value="Genomic_DNA"/>
</dbReference>
<reference evidence="2" key="1">
    <citation type="journal article" date="2020" name="Mol. Plant Microbe Interact.">
        <title>Genome Sequence of the Biocontrol Agent Coniothyrium minitans strain Conio (IMI 134523).</title>
        <authorList>
            <person name="Patel D."/>
            <person name="Shittu T.A."/>
            <person name="Baroncelli R."/>
            <person name="Muthumeenakshi S."/>
            <person name="Osborne T.H."/>
            <person name="Janganan T.K."/>
            <person name="Sreenivasaprasad S."/>
        </authorList>
    </citation>
    <scope>NUCLEOTIDE SEQUENCE</scope>
    <source>
        <strain evidence="2">Conio</strain>
    </source>
</reference>
<dbReference type="AlphaFoldDB" id="A0A9P6GLM5"/>
<evidence type="ECO:0000256" key="1">
    <source>
        <dbReference type="SAM" id="MobiDB-lite"/>
    </source>
</evidence>
<keyword evidence="3" id="KW-1185">Reference proteome</keyword>
<gene>
    <name evidence="2" type="ORF">PMIN01_03199</name>
</gene>